<feature type="transmembrane region" description="Helical" evidence="1">
    <location>
        <begin position="295"/>
        <end position="318"/>
    </location>
</feature>
<dbReference type="RefSeq" id="WP_343791753.1">
    <property type="nucleotide sequence ID" value="NZ_BAAAEU010000020.1"/>
</dbReference>
<sequence>MNTSAIELPAPVSIGARPAPAAATEHRFEFSGDAKEYFRIWIVNLVLSIVTLGVYSAWAKVRTQRYFYANTHLVGATFDYQAQPLAILKGRAVALVLFGGYALAGQFNVKLQLGLALLIAVLAPWLIVRGAAFRARYSAWRGINFRFVPDYGQAYVRFLALYLLLPLTLGLIYPYIKAKQKAFLVEHHRYGGVAFKFGVTSGDFYPTYLAAFAAIFLWALISGAMVAALFSGLGRAPDPSGPRFSFTMFAPMLMIYAGYFAVFAFLAAALANLVYNHIDIGGNRFRSTLAGGRLLWIYFSNTLAILGSIGLLIPWAMVRLARYRAQSLTLLQGGDLDQFVASAQGEVDAVGSEMDGLFDIDVGI</sequence>
<feature type="transmembrane region" description="Helical" evidence="1">
    <location>
        <begin position="208"/>
        <end position="233"/>
    </location>
</feature>
<feature type="transmembrane region" description="Helical" evidence="1">
    <location>
        <begin position="253"/>
        <end position="275"/>
    </location>
</feature>
<dbReference type="EMBL" id="BAAAEU010000020">
    <property type="protein sequence ID" value="GAA0718225.1"/>
    <property type="molecule type" value="Genomic_DNA"/>
</dbReference>
<keyword evidence="1" id="KW-0472">Membrane</keyword>
<evidence type="ECO:0000256" key="1">
    <source>
        <dbReference type="SAM" id="Phobius"/>
    </source>
</evidence>
<dbReference type="Pfam" id="PF05987">
    <property type="entry name" value="DUF898"/>
    <property type="match status" value="1"/>
</dbReference>
<comment type="caution">
    <text evidence="2">The sequence shown here is derived from an EMBL/GenBank/DDBJ whole genome shotgun (WGS) entry which is preliminary data.</text>
</comment>
<gene>
    <name evidence="2" type="ORF">GCM10009105_25740</name>
</gene>
<keyword evidence="1" id="KW-0812">Transmembrane</keyword>
<feature type="transmembrane region" description="Helical" evidence="1">
    <location>
        <begin position="38"/>
        <end position="58"/>
    </location>
</feature>
<keyword evidence="3" id="KW-1185">Reference proteome</keyword>
<evidence type="ECO:0000313" key="3">
    <source>
        <dbReference type="Proteomes" id="UP001501523"/>
    </source>
</evidence>
<feature type="transmembrane region" description="Helical" evidence="1">
    <location>
        <begin position="92"/>
        <end position="109"/>
    </location>
</feature>
<name>A0ABP3TY19_9GAMM</name>
<proteinExistence type="predicted"/>
<keyword evidence="1" id="KW-1133">Transmembrane helix</keyword>
<protein>
    <submittedName>
        <fullName evidence="2">DUF898 family protein</fullName>
    </submittedName>
</protein>
<organism evidence="2 3">
    <name type="scientific">Dokdonella soli</name>
    <dbReference type="NCBI Taxonomy" id="529810"/>
    <lineage>
        <taxon>Bacteria</taxon>
        <taxon>Pseudomonadati</taxon>
        <taxon>Pseudomonadota</taxon>
        <taxon>Gammaproteobacteria</taxon>
        <taxon>Lysobacterales</taxon>
        <taxon>Rhodanobacteraceae</taxon>
        <taxon>Dokdonella</taxon>
    </lineage>
</organism>
<reference evidence="3" key="1">
    <citation type="journal article" date="2019" name="Int. J. Syst. Evol. Microbiol.">
        <title>The Global Catalogue of Microorganisms (GCM) 10K type strain sequencing project: providing services to taxonomists for standard genome sequencing and annotation.</title>
        <authorList>
            <consortium name="The Broad Institute Genomics Platform"/>
            <consortium name="The Broad Institute Genome Sequencing Center for Infectious Disease"/>
            <person name="Wu L."/>
            <person name="Ma J."/>
        </authorList>
    </citation>
    <scope>NUCLEOTIDE SEQUENCE [LARGE SCALE GENOMIC DNA]</scope>
    <source>
        <strain evidence="3">JCM 15421</strain>
    </source>
</reference>
<feature type="transmembrane region" description="Helical" evidence="1">
    <location>
        <begin position="154"/>
        <end position="176"/>
    </location>
</feature>
<dbReference type="Proteomes" id="UP001501523">
    <property type="component" value="Unassembled WGS sequence"/>
</dbReference>
<evidence type="ECO:0000313" key="2">
    <source>
        <dbReference type="EMBL" id="GAA0718225.1"/>
    </source>
</evidence>
<feature type="transmembrane region" description="Helical" evidence="1">
    <location>
        <begin position="115"/>
        <end position="133"/>
    </location>
</feature>
<dbReference type="InterPro" id="IPR010295">
    <property type="entry name" value="DUF898"/>
</dbReference>
<accession>A0ABP3TY19</accession>